<reference evidence="2 3" key="1">
    <citation type="journal article" date="2019" name="Sci. Rep.">
        <title>Orb-weaving spider Araneus ventricosus genome elucidates the spidroin gene catalogue.</title>
        <authorList>
            <person name="Kono N."/>
            <person name="Nakamura H."/>
            <person name="Ohtoshi R."/>
            <person name="Moran D.A.P."/>
            <person name="Shinohara A."/>
            <person name="Yoshida Y."/>
            <person name="Fujiwara M."/>
            <person name="Mori M."/>
            <person name="Tomita M."/>
            <person name="Arakawa K."/>
        </authorList>
    </citation>
    <scope>NUCLEOTIDE SEQUENCE [LARGE SCALE GENOMIC DNA]</scope>
</reference>
<comment type="caution">
    <text evidence="2">The sequence shown here is derived from an EMBL/GenBank/DDBJ whole genome shotgun (WGS) entry which is preliminary data.</text>
</comment>
<keyword evidence="3" id="KW-1185">Reference proteome</keyword>
<gene>
    <name evidence="2" type="ORF">AVEN_229939_1</name>
</gene>
<sequence length="149" mass="16999">MKVICNLSEARLHFTDFRDWRIADSRADSTKGSVCTHLEHVKFVGIKSPPADEVWKFEEGPAGSATRGLFGEEPRFKMNRGQMRRTTHELAPPSPNFRSTPTGGHLAPTDLTCTRPAYRTVLRWNRVSNLEPSGPRLRPYLLFSYQRDL</sequence>
<name>A0A4Y2BZE5_ARAVE</name>
<dbReference type="EMBL" id="BGPR01000121">
    <property type="protein sequence ID" value="GBL96494.1"/>
    <property type="molecule type" value="Genomic_DNA"/>
</dbReference>
<evidence type="ECO:0000256" key="1">
    <source>
        <dbReference type="SAM" id="MobiDB-lite"/>
    </source>
</evidence>
<feature type="region of interest" description="Disordered" evidence="1">
    <location>
        <begin position="87"/>
        <end position="110"/>
    </location>
</feature>
<accession>A0A4Y2BZE5</accession>
<dbReference type="Proteomes" id="UP000499080">
    <property type="component" value="Unassembled WGS sequence"/>
</dbReference>
<organism evidence="2 3">
    <name type="scientific">Araneus ventricosus</name>
    <name type="common">Orbweaver spider</name>
    <name type="synonym">Epeira ventricosa</name>
    <dbReference type="NCBI Taxonomy" id="182803"/>
    <lineage>
        <taxon>Eukaryota</taxon>
        <taxon>Metazoa</taxon>
        <taxon>Ecdysozoa</taxon>
        <taxon>Arthropoda</taxon>
        <taxon>Chelicerata</taxon>
        <taxon>Arachnida</taxon>
        <taxon>Araneae</taxon>
        <taxon>Araneomorphae</taxon>
        <taxon>Entelegynae</taxon>
        <taxon>Araneoidea</taxon>
        <taxon>Araneidae</taxon>
        <taxon>Araneus</taxon>
    </lineage>
</organism>
<evidence type="ECO:0000313" key="2">
    <source>
        <dbReference type="EMBL" id="GBL96494.1"/>
    </source>
</evidence>
<proteinExistence type="predicted"/>
<dbReference type="AlphaFoldDB" id="A0A4Y2BZE5"/>
<evidence type="ECO:0000313" key="3">
    <source>
        <dbReference type="Proteomes" id="UP000499080"/>
    </source>
</evidence>
<protein>
    <submittedName>
        <fullName evidence="2">Uncharacterized protein</fullName>
    </submittedName>
</protein>